<keyword evidence="3" id="KW-0460">Magnesium</keyword>
<organism evidence="8 9">
    <name type="scientific">Eupransor demetentiae</name>
    <dbReference type="NCBI Taxonomy" id="3109584"/>
    <lineage>
        <taxon>Bacteria</taxon>
        <taxon>Bacillati</taxon>
        <taxon>Bacillota</taxon>
        <taxon>Bacilli</taxon>
        <taxon>Lactobacillales</taxon>
        <taxon>Lactobacillaceae</taxon>
        <taxon>Eupransor</taxon>
    </lineage>
</organism>
<keyword evidence="9" id="KW-1185">Reference proteome</keyword>
<dbReference type="SFLD" id="SFLDF00009">
    <property type="entry name" value="o-succinylbenzoate_synthase"/>
    <property type="match status" value="1"/>
</dbReference>
<gene>
    <name evidence="8" type="ORF">R54876_GBNLAHCA_00398</name>
</gene>
<evidence type="ECO:0000256" key="4">
    <source>
        <dbReference type="ARBA" id="ARBA00023239"/>
    </source>
</evidence>
<protein>
    <recommendedName>
        <fullName evidence="5 6">o-succinylbenzoate synthase</fullName>
        <ecNumber evidence="5 6">4.2.1.113</ecNumber>
    </recommendedName>
</protein>
<dbReference type="InterPro" id="IPR013341">
    <property type="entry name" value="Mandelate_racemase_N_dom"/>
</dbReference>
<dbReference type="PANTHER" id="PTHR48073:SF5">
    <property type="entry name" value="O-SUCCINYLBENZOATE SYNTHASE"/>
    <property type="match status" value="1"/>
</dbReference>
<dbReference type="InterPro" id="IPR029065">
    <property type="entry name" value="Enolase_C-like"/>
</dbReference>
<dbReference type="GO" id="GO:0043748">
    <property type="term" value="F:O-succinylbenzoate synthase activity"/>
    <property type="evidence" value="ECO:0007669"/>
    <property type="project" value="UniProtKB-EC"/>
</dbReference>
<dbReference type="InterPro" id="IPR010197">
    <property type="entry name" value="OSBS/NAAAR"/>
</dbReference>
<evidence type="ECO:0000256" key="2">
    <source>
        <dbReference type="ARBA" id="ARBA00022723"/>
    </source>
</evidence>
<name>A0ABM9N3V3_9LACO</name>
<dbReference type="SUPFAM" id="SSF54826">
    <property type="entry name" value="Enolase N-terminal domain-like"/>
    <property type="match status" value="1"/>
</dbReference>
<dbReference type="SFLD" id="SFLDG00180">
    <property type="entry name" value="muconate_cycloisomerase"/>
    <property type="match status" value="1"/>
</dbReference>
<dbReference type="Pfam" id="PF02746">
    <property type="entry name" value="MR_MLE_N"/>
    <property type="match status" value="1"/>
</dbReference>
<dbReference type="SMART" id="SM00922">
    <property type="entry name" value="MR_MLE"/>
    <property type="match status" value="1"/>
</dbReference>
<evidence type="ECO:0000256" key="1">
    <source>
        <dbReference type="ARBA" id="ARBA00001968"/>
    </source>
</evidence>
<evidence type="ECO:0000256" key="5">
    <source>
        <dbReference type="ARBA" id="ARBA00029491"/>
    </source>
</evidence>
<feature type="domain" description="Mandelate racemase/muconate lactonizing enzyme C-terminal" evidence="7">
    <location>
        <begin position="150"/>
        <end position="242"/>
    </location>
</feature>
<dbReference type="Gene3D" id="3.30.390.10">
    <property type="entry name" value="Enolase-like, N-terminal domain"/>
    <property type="match status" value="1"/>
</dbReference>
<evidence type="ECO:0000259" key="7">
    <source>
        <dbReference type="SMART" id="SM00922"/>
    </source>
</evidence>
<dbReference type="SFLD" id="SFLDS00001">
    <property type="entry name" value="Enolase"/>
    <property type="match status" value="1"/>
</dbReference>
<evidence type="ECO:0000256" key="6">
    <source>
        <dbReference type="NCBIfam" id="TIGR01928"/>
    </source>
</evidence>
<keyword evidence="2" id="KW-0479">Metal-binding</keyword>
<dbReference type="EC" id="4.2.1.113" evidence="5 6"/>
<evidence type="ECO:0000313" key="9">
    <source>
        <dbReference type="Proteomes" id="UP001314241"/>
    </source>
</evidence>
<dbReference type="NCBIfam" id="TIGR01928">
    <property type="entry name" value="menC_lowGC_arch"/>
    <property type="match status" value="1"/>
</dbReference>
<proteinExistence type="predicted"/>
<dbReference type="InterPro" id="IPR013342">
    <property type="entry name" value="Mandelate_racemase_C"/>
</dbReference>
<dbReference type="PANTHER" id="PTHR48073">
    <property type="entry name" value="O-SUCCINYLBENZOATE SYNTHASE-RELATED"/>
    <property type="match status" value="1"/>
</dbReference>
<evidence type="ECO:0000313" key="8">
    <source>
        <dbReference type="EMBL" id="CAK8053839.1"/>
    </source>
</evidence>
<dbReference type="Proteomes" id="UP001314241">
    <property type="component" value="Unassembled WGS sequence"/>
</dbReference>
<accession>A0ABM9N3V3</accession>
<evidence type="ECO:0000256" key="3">
    <source>
        <dbReference type="ARBA" id="ARBA00022842"/>
    </source>
</evidence>
<keyword evidence="4 8" id="KW-0456">Lyase</keyword>
<dbReference type="Pfam" id="PF13378">
    <property type="entry name" value="MR_MLE_C"/>
    <property type="match status" value="1"/>
</dbReference>
<comment type="cofactor">
    <cofactor evidence="1">
        <name>a divalent metal cation</name>
        <dbReference type="ChEBI" id="CHEBI:60240"/>
    </cofactor>
</comment>
<sequence>MYQIKKIQILPFALPLQDSFNTAHSAMALRQLSLLTVDFLDLDTGRIVSGFGEIEALETPGYAMETQATSREIIESYLGPALIKQSFAQPKDLANFLRQLTPFYSFAKAGLELAFWDAVGKSTGQSLVQMLGAQLNEVPVGIAIGTQPSFDEQKKKVQAAIEAGYQRIKLKFSGKNFNAEQLKKLLHAFPEQHFSIDANASFTWSQAQQLNSLPSNLLFVEQPFAAGDFVEHARFQATSPRPISLDESINNLDDLKTMAALRAGQALTLKWSKIGGLTAALQAIQYCQAHQIQPWISGMFSSDIGRAVDLALSATLPNTYPADISASDRYFKEDIADEEFVVEGGSIAVPQIPGLGIRPNPTKVEKFQTGDRIEIF</sequence>
<comment type="caution">
    <text evidence="8">The sequence shown here is derived from an EMBL/GenBank/DDBJ whole genome shotgun (WGS) entry which is preliminary data.</text>
</comment>
<dbReference type="InterPro" id="IPR029017">
    <property type="entry name" value="Enolase-like_N"/>
</dbReference>
<dbReference type="Gene3D" id="3.20.20.120">
    <property type="entry name" value="Enolase-like C-terminal domain"/>
    <property type="match status" value="1"/>
</dbReference>
<reference evidence="8 9" key="1">
    <citation type="submission" date="2024-01" db="EMBL/GenBank/DDBJ databases">
        <authorList>
            <person name="Botero Cardona J."/>
        </authorList>
    </citation>
    <scope>NUCLEOTIDE SEQUENCE [LARGE SCALE GENOMIC DNA]</scope>
    <source>
        <strain evidence="8 9">LMG 33000</strain>
    </source>
</reference>
<dbReference type="EMBL" id="CAWVOH010000001">
    <property type="protein sequence ID" value="CAK8053839.1"/>
    <property type="molecule type" value="Genomic_DNA"/>
</dbReference>
<dbReference type="InterPro" id="IPR036849">
    <property type="entry name" value="Enolase-like_C_sf"/>
</dbReference>
<dbReference type="RefSeq" id="WP_349641388.1">
    <property type="nucleotide sequence ID" value="NZ_CAWVOH010000001.1"/>
</dbReference>
<dbReference type="SUPFAM" id="SSF51604">
    <property type="entry name" value="Enolase C-terminal domain-like"/>
    <property type="match status" value="1"/>
</dbReference>